<evidence type="ECO:0000313" key="7">
    <source>
        <dbReference type="Proteomes" id="UP000034299"/>
    </source>
</evidence>
<keyword evidence="3" id="KW-0862">Zinc</keyword>
<feature type="compositionally biased region" description="Basic and acidic residues" evidence="4">
    <location>
        <begin position="1"/>
        <end position="11"/>
    </location>
</feature>
<evidence type="ECO:0000313" key="6">
    <source>
        <dbReference type="EMBL" id="KKS13239.1"/>
    </source>
</evidence>
<evidence type="ECO:0000256" key="2">
    <source>
        <dbReference type="ARBA" id="ARBA00022771"/>
    </source>
</evidence>
<proteinExistence type="predicted"/>
<dbReference type="GO" id="GO:0008270">
    <property type="term" value="F:zinc ion binding"/>
    <property type="evidence" value="ECO:0007669"/>
    <property type="project" value="UniProtKB-KW"/>
</dbReference>
<protein>
    <recommendedName>
        <fullName evidence="5">RanBP2-type domain-containing protein</fullName>
    </recommendedName>
</protein>
<feature type="region of interest" description="Disordered" evidence="4">
    <location>
        <begin position="1"/>
        <end position="24"/>
    </location>
</feature>
<gene>
    <name evidence="6" type="ORF">UU69_C0010G0014</name>
</gene>
<evidence type="ECO:0000256" key="1">
    <source>
        <dbReference type="ARBA" id="ARBA00022723"/>
    </source>
</evidence>
<comment type="caution">
    <text evidence="6">The sequence shown here is derived from an EMBL/GenBank/DDBJ whole genome shotgun (WGS) entry which is preliminary data.</text>
</comment>
<evidence type="ECO:0000256" key="4">
    <source>
        <dbReference type="SAM" id="MobiDB-lite"/>
    </source>
</evidence>
<dbReference type="PROSITE" id="PS01358">
    <property type="entry name" value="ZF_RANBP2_1"/>
    <property type="match status" value="1"/>
</dbReference>
<dbReference type="PROSITE" id="PS50199">
    <property type="entry name" value="ZF_RANBP2_2"/>
    <property type="match status" value="1"/>
</dbReference>
<name>A0A0G0WKB4_9BACT</name>
<dbReference type="InterPro" id="IPR001876">
    <property type="entry name" value="Znf_RanBP2"/>
</dbReference>
<keyword evidence="1" id="KW-0479">Metal-binding</keyword>
<organism evidence="6 7">
    <name type="scientific">Candidatus Magasanikbacteria bacterium GW2011_GWA2_41_55</name>
    <dbReference type="NCBI Taxonomy" id="1619038"/>
    <lineage>
        <taxon>Bacteria</taxon>
        <taxon>Candidatus Magasanikiibacteriota</taxon>
    </lineage>
</organism>
<accession>A0A0G0WKB4</accession>
<evidence type="ECO:0000256" key="3">
    <source>
        <dbReference type="ARBA" id="ARBA00022833"/>
    </source>
</evidence>
<sequence>MSRALVREGFHRGSSGRRPSVGEEHECFQPCDDMSGHCATTGVSCERTIRVASAVHVVAAKDNKPWICGVCTAQNNPGNISCFSCCTFRDTQLV</sequence>
<evidence type="ECO:0000259" key="5">
    <source>
        <dbReference type="PROSITE" id="PS50199"/>
    </source>
</evidence>
<dbReference type="AlphaFoldDB" id="A0A0G0WKB4"/>
<feature type="domain" description="RanBP2-type" evidence="5">
    <location>
        <begin position="61"/>
        <end position="91"/>
    </location>
</feature>
<dbReference type="EMBL" id="LCBP01000010">
    <property type="protein sequence ID" value="KKS13239.1"/>
    <property type="molecule type" value="Genomic_DNA"/>
</dbReference>
<reference evidence="6 7" key="1">
    <citation type="journal article" date="2015" name="Nature">
        <title>rRNA introns, odd ribosomes, and small enigmatic genomes across a large radiation of phyla.</title>
        <authorList>
            <person name="Brown C.T."/>
            <person name="Hug L.A."/>
            <person name="Thomas B.C."/>
            <person name="Sharon I."/>
            <person name="Castelle C.J."/>
            <person name="Singh A."/>
            <person name="Wilkins M.J."/>
            <person name="Williams K.H."/>
            <person name="Banfield J.F."/>
        </authorList>
    </citation>
    <scope>NUCLEOTIDE SEQUENCE [LARGE SCALE GENOMIC DNA]</scope>
</reference>
<keyword evidence="2" id="KW-0863">Zinc-finger</keyword>
<dbReference type="Proteomes" id="UP000034299">
    <property type="component" value="Unassembled WGS sequence"/>
</dbReference>